<evidence type="ECO:0000313" key="2">
    <source>
        <dbReference type="Proteomes" id="UP000015106"/>
    </source>
</evidence>
<dbReference type="AlphaFoldDB" id="A0A8R7PWE9"/>
<reference evidence="2" key="1">
    <citation type="journal article" date="2013" name="Nature">
        <title>Draft genome of the wheat A-genome progenitor Triticum urartu.</title>
        <authorList>
            <person name="Ling H.Q."/>
            <person name="Zhao S."/>
            <person name="Liu D."/>
            <person name="Wang J."/>
            <person name="Sun H."/>
            <person name="Zhang C."/>
            <person name="Fan H."/>
            <person name="Li D."/>
            <person name="Dong L."/>
            <person name="Tao Y."/>
            <person name="Gao C."/>
            <person name="Wu H."/>
            <person name="Li Y."/>
            <person name="Cui Y."/>
            <person name="Guo X."/>
            <person name="Zheng S."/>
            <person name="Wang B."/>
            <person name="Yu K."/>
            <person name="Liang Q."/>
            <person name="Yang W."/>
            <person name="Lou X."/>
            <person name="Chen J."/>
            <person name="Feng M."/>
            <person name="Jian J."/>
            <person name="Zhang X."/>
            <person name="Luo G."/>
            <person name="Jiang Y."/>
            <person name="Liu J."/>
            <person name="Wang Z."/>
            <person name="Sha Y."/>
            <person name="Zhang B."/>
            <person name="Wu H."/>
            <person name="Tang D."/>
            <person name="Shen Q."/>
            <person name="Xue P."/>
            <person name="Zou S."/>
            <person name="Wang X."/>
            <person name="Liu X."/>
            <person name="Wang F."/>
            <person name="Yang Y."/>
            <person name="An X."/>
            <person name="Dong Z."/>
            <person name="Zhang K."/>
            <person name="Zhang X."/>
            <person name="Luo M.C."/>
            <person name="Dvorak J."/>
            <person name="Tong Y."/>
            <person name="Wang J."/>
            <person name="Yang H."/>
            <person name="Li Z."/>
            <person name="Wang D."/>
            <person name="Zhang A."/>
            <person name="Wang J."/>
        </authorList>
    </citation>
    <scope>NUCLEOTIDE SEQUENCE</scope>
    <source>
        <strain evidence="2">cv. G1812</strain>
    </source>
</reference>
<dbReference type="Proteomes" id="UP000015106">
    <property type="component" value="Chromosome 3"/>
</dbReference>
<reference evidence="1" key="3">
    <citation type="submission" date="2022-06" db="UniProtKB">
        <authorList>
            <consortium name="EnsemblPlants"/>
        </authorList>
    </citation>
    <scope>IDENTIFICATION</scope>
</reference>
<dbReference type="Gramene" id="TuG1812G0300003936.01.T01">
    <property type="protein sequence ID" value="TuG1812G0300003936.01.T01.cds303012"/>
    <property type="gene ID" value="TuG1812G0300003936.01"/>
</dbReference>
<proteinExistence type="predicted"/>
<accession>A0A8R7PWE9</accession>
<dbReference type="EnsemblPlants" id="TuG1812G0300003936.01.T01">
    <property type="protein sequence ID" value="TuG1812G0300003936.01.T01.cds303012"/>
    <property type="gene ID" value="TuG1812G0300003936.01"/>
</dbReference>
<protein>
    <submittedName>
        <fullName evidence="1">Uncharacterized protein</fullName>
    </submittedName>
</protein>
<keyword evidence="2" id="KW-1185">Reference proteome</keyword>
<name>A0A8R7PWE9_TRIUA</name>
<sequence>MNLLVKRGTTGMVSPGQCSRRGGPCQLRSRGAFQPFGCVVEGGAVAACPCRRAHLLVMPWAPSGQRELTCGTQTPSTAGGRLPWLWCSKASLLYC</sequence>
<organism evidence="1 2">
    <name type="scientific">Triticum urartu</name>
    <name type="common">Red wild einkorn</name>
    <name type="synonym">Crithodium urartu</name>
    <dbReference type="NCBI Taxonomy" id="4572"/>
    <lineage>
        <taxon>Eukaryota</taxon>
        <taxon>Viridiplantae</taxon>
        <taxon>Streptophyta</taxon>
        <taxon>Embryophyta</taxon>
        <taxon>Tracheophyta</taxon>
        <taxon>Spermatophyta</taxon>
        <taxon>Magnoliopsida</taxon>
        <taxon>Liliopsida</taxon>
        <taxon>Poales</taxon>
        <taxon>Poaceae</taxon>
        <taxon>BOP clade</taxon>
        <taxon>Pooideae</taxon>
        <taxon>Triticodae</taxon>
        <taxon>Triticeae</taxon>
        <taxon>Triticinae</taxon>
        <taxon>Triticum</taxon>
    </lineage>
</organism>
<reference evidence="1" key="2">
    <citation type="submission" date="2018-03" db="EMBL/GenBank/DDBJ databases">
        <title>The Triticum urartu genome reveals the dynamic nature of wheat genome evolution.</title>
        <authorList>
            <person name="Ling H."/>
            <person name="Ma B."/>
            <person name="Shi X."/>
            <person name="Liu H."/>
            <person name="Dong L."/>
            <person name="Sun H."/>
            <person name="Cao Y."/>
            <person name="Gao Q."/>
            <person name="Zheng S."/>
            <person name="Li Y."/>
            <person name="Yu Y."/>
            <person name="Du H."/>
            <person name="Qi M."/>
            <person name="Li Y."/>
            <person name="Yu H."/>
            <person name="Cui Y."/>
            <person name="Wang N."/>
            <person name="Chen C."/>
            <person name="Wu H."/>
            <person name="Zhao Y."/>
            <person name="Zhang J."/>
            <person name="Li Y."/>
            <person name="Zhou W."/>
            <person name="Zhang B."/>
            <person name="Hu W."/>
            <person name="Eijk M."/>
            <person name="Tang J."/>
            <person name="Witsenboer H."/>
            <person name="Zhao S."/>
            <person name="Li Z."/>
            <person name="Zhang A."/>
            <person name="Wang D."/>
            <person name="Liang C."/>
        </authorList>
    </citation>
    <scope>NUCLEOTIDE SEQUENCE [LARGE SCALE GENOMIC DNA]</scope>
    <source>
        <strain evidence="1">cv. G1812</strain>
    </source>
</reference>
<evidence type="ECO:0000313" key="1">
    <source>
        <dbReference type="EnsemblPlants" id="TuG1812G0300003936.01.T01.cds303012"/>
    </source>
</evidence>